<gene>
    <name evidence="1" type="ORF">OS493_027084</name>
</gene>
<evidence type="ECO:0000313" key="2">
    <source>
        <dbReference type="Proteomes" id="UP001163046"/>
    </source>
</evidence>
<name>A0A9W9Y9R7_9CNID</name>
<organism evidence="1 2">
    <name type="scientific">Desmophyllum pertusum</name>
    <dbReference type="NCBI Taxonomy" id="174260"/>
    <lineage>
        <taxon>Eukaryota</taxon>
        <taxon>Metazoa</taxon>
        <taxon>Cnidaria</taxon>
        <taxon>Anthozoa</taxon>
        <taxon>Hexacorallia</taxon>
        <taxon>Scleractinia</taxon>
        <taxon>Caryophylliina</taxon>
        <taxon>Caryophylliidae</taxon>
        <taxon>Desmophyllum</taxon>
    </lineage>
</organism>
<protein>
    <submittedName>
        <fullName evidence="1">Uncharacterized protein</fullName>
    </submittedName>
</protein>
<dbReference type="EMBL" id="MU827801">
    <property type="protein sequence ID" value="KAJ7327394.1"/>
    <property type="molecule type" value="Genomic_DNA"/>
</dbReference>
<accession>A0A9W9Y9R7</accession>
<dbReference type="AlphaFoldDB" id="A0A9W9Y9R7"/>
<dbReference type="Proteomes" id="UP001163046">
    <property type="component" value="Unassembled WGS sequence"/>
</dbReference>
<comment type="caution">
    <text evidence="1">The sequence shown here is derived from an EMBL/GenBank/DDBJ whole genome shotgun (WGS) entry which is preliminary data.</text>
</comment>
<proteinExistence type="predicted"/>
<evidence type="ECO:0000313" key="1">
    <source>
        <dbReference type="EMBL" id="KAJ7327394.1"/>
    </source>
</evidence>
<sequence>MLVYAVYLVRRCCDDGKDETATECNNYEKKCKVRSTPCTHVRTTPSKTTRRRYNTSSTLLTTQTVLFKRDMTTMRTYEDEKTST</sequence>
<keyword evidence="2" id="KW-1185">Reference proteome</keyword>
<reference evidence="1" key="1">
    <citation type="submission" date="2023-01" db="EMBL/GenBank/DDBJ databases">
        <title>Genome assembly of the deep-sea coral Lophelia pertusa.</title>
        <authorList>
            <person name="Herrera S."/>
            <person name="Cordes E."/>
        </authorList>
    </citation>
    <scope>NUCLEOTIDE SEQUENCE</scope>
    <source>
        <strain evidence="1">USNM1676648</strain>
        <tissue evidence="1">Polyp</tissue>
    </source>
</reference>